<dbReference type="GO" id="GO:0005198">
    <property type="term" value="F:structural molecule activity"/>
    <property type="evidence" value="ECO:0007669"/>
    <property type="project" value="InterPro"/>
</dbReference>
<organism evidence="3">
    <name type="scientific">Rhodosorus marinus</name>
    <dbReference type="NCBI Taxonomy" id="101924"/>
    <lineage>
        <taxon>Eukaryota</taxon>
        <taxon>Rhodophyta</taxon>
        <taxon>Stylonematophyceae</taxon>
        <taxon>Stylonematales</taxon>
        <taxon>Stylonemataceae</taxon>
        <taxon>Rhodosorus</taxon>
    </lineage>
</organism>
<feature type="repeat" description="CHCR" evidence="2">
    <location>
        <begin position="543"/>
        <end position="692"/>
    </location>
</feature>
<dbReference type="InterPro" id="IPR016024">
    <property type="entry name" value="ARM-type_fold"/>
</dbReference>
<feature type="repeat" description="CHCR" evidence="2">
    <location>
        <begin position="1139"/>
        <end position="1284"/>
    </location>
</feature>
<feature type="repeat" description="CHCR" evidence="2">
    <location>
        <begin position="1478"/>
        <end position="1620"/>
    </location>
</feature>
<gene>
    <name evidence="3" type="ORF">RMAR00112_LOCUS18658</name>
</gene>
<protein>
    <recommendedName>
        <fullName evidence="1">Clathrin heavy chain</fullName>
    </recommendedName>
</protein>
<dbReference type="Gene3D" id="1.25.40.10">
    <property type="entry name" value="Tetratricopeptide repeat domain"/>
    <property type="match status" value="2"/>
</dbReference>
<dbReference type="SUPFAM" id="SSF48371">
    <property type="entry name" value="ARM repeat"/>
    <property type="match status" value="5"/>
</dbReference>
<name>A0A7S2ZV09_9RHOD</name>
<feature type="repeat" description="CHCR" evidence="2">
    <location>
        <begin position="695"/>
        <end position="837"/>
    </location>
</feature>
<feature type="repeat" description="CHCR" evidence="2">
    <location>
        <begin position="1289"/>
        <end position="1435"/>
    </location>
</feature>
<accession>A0A7S2ZV09</accession>
<dbReference type="InterPro" id="IPR016025">
    <property type="entry name" value="Clathrin_H-chain_N"/>
</dbReference>
<dbReference type="GO" id="GO:0006886">
    <property type="term" value="P:intracellular protein transport"/>
    <property type="evidence" value="ECO:0007669"/>
    <property type="project" value="UniProtKB-UniRule"/>
</dbReference>
<feature type="repeat" description="CHCR" evidence="2">
    <location>
        <begin position="988"/>
        <end position="1135"/>
    </location>
</feature>
<dbReference type="GO" id="GO:0030130">
    <property type="term" value="C:clathrin coat of trans-Golgi network vesicle"/>
    <property type="evidence" value="ECO:0007669"/>
    <property type="project" value="InterPro"/>
</dbReference>
<comment type="function">
    <text evidence="1">Clathrin is the major protein of the polyhedral coat of coated pits and vesicles.</text>
</comment>
<dbReference type="Pfam" id="PF01394">
    <property type="entry name" value="Clathrin_propel"/>
    <property type="match status" value="1"/>
</dbReference>
<feature type="repeat" description="CHCR" evidence="2">
    <location>
        <begin position="842"/>
        <end position="981"/>
    </location>
</feature>
<evidence type="ECO:0000256" key="2">
    <source>
        <dbReference type="PROSITE-ProRule" id="PRU01006"/>
    </source>
</evidence>
<dbReference type="Pfam" id="PF00637">
    <property type="entry name" value="Clathrin"/>
    <property type="match status" value="7"/>
</dbReference>
<dbReference type="Gene3D" id="2.130.10.110">
    <property type="entry name" value="Clathrin heavy-chain terminal domain"/>
    <property type="match status" value="1"/>
</dbReference>
<dbReference type="Gene3D" id="1.25.40.730">
    <property type="match status" value="1"/>
</dbReference>
<dbReference type="PANTHER" id="PTHR10292">
    <property type="entry name" value="CLATHRIN HEAVY CHAIN RELATED"/>
    <property type="match status" value="1"/>
</dbReference>
<dbReference type="FunFam" id="2.130.10.110:FF:000003">
    <property type="entry name" value="Clathrin heavy chain"/>
    <property type="match status" value="1"/>
</dbReference>
<dbReference type="PIRSF" id="PIRSF002290">
    <property type="entry name" value="Clathrin_H_chain"/>
    <property type="match status" value="1"/>
</dbReference>
<dbReference type="GO" id="GO:0032051">
    <property type="term" value="F:clathrin light chain binding"/>
    <property type="evidence" value="ECO:0007669"/>
    <property type="project" value="InterPro"/>
</dbReference>
<keyword evidence="1" id="KW-0472">Membrane</keyword>
<dbReference type="GO" id="GO:0030132">
    <property type="term" value="C:clathrin coat of coated pit"/>
    <property type="evidence" value="ECO:0007669"/>
    <property type="project" value="InterPro"/>
</dbReference>
<dbReference type="SUPFAM" id="SSF50989">
    <property type="entry name" value="Clathrin heavy-chain terminal domain"/>
    <property type="match status" value="1"/>
</dbReference>
<dbReference type="InterPro" id="IPR000547">
    <property type="entry name" value="Clathrin_H-chain/VPS_repeat"/>
</dbReference>
<dbReference type="InterPro" id="IPR016341">
    <property type="entry name" value="Clathrin_heavy_chain"/>
</dbReference>
<reference evidence="3" key="1">
    <citation type="submission" date="2021-01" db="EMBL/GenBank/DDBJ databases">
        <authorList>
            <person name="Corre E."/>
            <person name="Pelletier E."/>
            <person name="Niang G."/>
            <person name="Scheremetjew M."/>
            <person name="Finn R."/>
            <person name="Kale V."/>
            <person name="Holt S."/>
            <person name="Cochrane G."/>
            <person name="Meng A."/>
            <person name="Brown T."/>
            <person name="Cohen L."/>
        </authorList>
    </citation>
    <scope>NUCLEOTIDE SEQUENCE</scope>
    <source>
        <strain evidence="3">CCMP 769</strain>
    </source>
</reference>
<dbReference type="Pfam" id="PF13838">
    <property type="entry name" value="Clathrin_H_link"/>
    <property type="match status" value="1"/>
</dbReference>
<proteinExistence type="inferred from homology"/>
<evidence type="ECO:0000313" key="3">
    <source>
        <dbReference type="EMBL" id="CAE0050658.1"/>
    </source>
</evidence>
<dbReference type="GO" id="GO:0006898">
    <property type="term" value="P:receptor-mediated endocytosis"/>
    <property type="evidence" value="ECO:0007669"/>
    <property type="project" value="TreeGrafter"/>
</dbReference>
<comment type="similarity">
    <text evidence="1">Belongs to the clathrin heavy chain family.</text>
</comment>
<dbReference type="InterPro" id="IPR011990">
    <property type="entry name" value="TPR-like_helical_dom_sf"/>
</dbReference>
<dbReference type="InterPro" id="IPR022365">
    <property type="entry name" value="Clathrin_H-chain_propeller_rpt"/>
</dbReference>
<comment type="subcellular location">
    <subcellularLocation>
        <location evidence="1">Cytoplasmic vesicle membrane</location>
        <topology evidence="1">Peripheral membrane protein</topology>
        <orientation evidence="1">Cytoplasmic side</orientation>
    </subcellularLocation>
    <subcellularLocation>
        <location evidence="1">Membrane</location>
        <location evidence="1">Coated pit</location>
        <topology evidence="1">Peripheral membrane protein</topology>
        <orientation evidence="1">Cytoplasmic side</orientation>
    </subcellularLocation>
</comment>
<evidence type="ECO:0000256" key="1">
    <source>
        <dbReference type="PIRNR" id="PIRNR002290"/>
    </source>
</evidence>
<keyword evidence="1" id="KW-0968">Cytoplasmic vesicle</keyword>
<sequence>MADSIPIKLQELVQLTNVGVQLPSVNFGSATMESDKYITVRETSADNQTELVVFDMTNPLQPIRRPIQADSALMNPGQKILAIRAGNELQLFDFEKREVLKSFSASEQVVFWTWVSDDCLGMVTASSIYHWKLSDSGEPVKVFERHESLASSQIINYRTDEKEEWMCVVGIEALDGGLVGGNIQLYSTNKQMSQVIEGHAASFARLSLEGYDTTLFIFASLTKEGSKLHIIEVGHESKPEGAPLFDKRSVDIYYPPEAAGDFPVALQVSSKYSIVYLITKLGYVHLYDIDSATPLYANRVSETTLFASCAHEETGGLVGLNRAGQVLLVSVVSEKVIPYVLATLKDVDLAGRLASRNGFPGAENMFLEQFEQLFEGGNYREAAIVAADSPAGLLRTAETVGRFRALPATEGSPSPLLMYFQTILERGRLNKIEAVEMGVLVTQAGKGASLEKWLKEDKMECSEELGDLVAQTNLSVALGVYIKAKAHLKVITTLIQVGQTKRVHSYIQKVNLQIDQTELVQLATQVNPQAALELANFFQQQAIVVAHQQQSTSQHYQMFDMFVNQGLLNEGTNYCLDNLTQDIPEYGDLQTKVLELNLMNEPQIADAILGQDIWHHYDKQKIAMLCERQGLFQHALENFQDLGDVKRVITNTHILNPDFLLGFFGTLAPDDAFDCLKELLENNAQGNLQICVSIGGRYGEKMGVKRCMDLFGGLKVKAAQFMFLGQLVNFSEDPEVHFRYIEASVKTQQYNETERVTRESNYYDPEKTKKYLIDNKVRDPRPLINVCDRFGYIEEMTRYFMKNGQWKFVEGFLQRINPNRTPEVVGVLLDLDYKEDAIKKLIMSVKNMTPIAELVTEVQKRGRIKILLEMLESKVADNVTDADVHSGLAMVYTDLNINAEHFLLTNVYYDSRVVGPFCEKRDPYLAYVAYRRGVCDNELFELCLKHQLYKELSKYLVDREDADLWAKALNPNNQQRKLIIDQVTNVALMEVKEPEKVASTIKAFLEAQMPEILIQLLEKLTLDSSSSSFARNQNLQNLLILTSMKTDKKRVPELIRRLDNYAGDEIATIAIESELYEEAYLIYHKMERYDLAVGILVDHLKDLKRAEEFAMKNDLPAVWSRLGLAQVEAGSITEGINSIMKAQDFTIYEKVINAAIESGNDKDFEAVVKYLKLARNKVQDVRAVDTEIVYALCRTKRLPELEEFVKRPHAANLDDVTERCLDDENWLAARFMCKLTKNYAKLAAVYVHMGDLEEALKYAKQADRVEVWRTVLFACVDAREFRFAQTCGQKVIVETGELPGVIEYYERPGYFFEAIELIESGLGLERANPQMFTELGVLLTKYRESQMMDFCKMWWQRASIPRLLQACEQAMLWAEKCYLHQQYNEHDLAIGVMIDHAPDAWNPSTFTDVISKVGTMSVMYNAIDFYVDEHPELLNDLLFVIAPKCEATTAMNKLRDAKPELGPLGALPLCKGMTDGKVNAVRLPQAANRSSPISFSYTFPYLIAFLRKVQDRDVSALNEALNDVLILEENVEELSESTTNFKNFEHIKLARKLETHAVLEMRRIAVDLYKRVGKYEEAIELCKKDKLYKDAIEVVAASKDQELTEALAEYFLSEKLREAFSAILFTCFEYLRPDIALELSWLYEVMDFAMPFMIQTMKEVGQRIIGLEEESEDRRAAEEKERQEIEDEINDDPSVLLFGIQHHTGGQQGDQPLALTYHQGGGANAMVPQLMWPGAQGNQPAQMNTFVNPAQAYQTAAVQQAYQTAQMQQAYATQAQAQAAQAAYATQRAAQQAYVTQQMQQGFTQR</sequence>
<dbReference type="PROSITE" id="PS50236">
    <property type="entry name" value="CHCR"/>
    <property type="match status" value="7"/>
</dbReference>
<dbReference type="SMART" id="SM00299">
    <property type="entry name" value="CLH"/>
    <property type="match status" value="7"/>
</dbReference>
<dbReference type="PANTHER" id="PTHR10292:SF1">
    <property type="entry name" value="CLATHRIN HEAVY CHAIN"/>
    <property type="match status" value="1"/>
</dbReference>
<keyword evidence="1" id="KW-0168">Coated pit</keyword>
<dbReference type="EMBL" id="HBHW01024230">
    <property type="protein sequence ID" value="CAE0050658.1"/>
    <property type="molecule type" value="Transcribed_RNA"/>
</dbReference>
<dbReference type="GO" id="GO:0071439">
    <property type="term" value="C:clathrin complex"/>
    <property type="evidence" value="ECO:0007669"/>
    <property type="project" value="InterPro"/>
</dbReference>
<dbReference type="InterPro" id="IPR055358">
    <property type="entry name" value="CHCR"/>
</dbReference>